<reference evidence="3" key="1">
    <citation type="journal article" date="2014" name="Int. J. Syst. Evol. Microbiol.">
        <title>Complete genome sequence of Corynebacterium casei LMG S-19264T (=DSM 44701T), isolated from a smear-ripened cheese.</title>
        <authorList>
            <consortium name="US DOE Joint Genome Institute (JGI-PGF)"/>
            <person name="Walter F."/>
            <person name="Albersmeier A."/>
            <person name="Kalinowski J."/>
            <person name="Ruckert C."/>
        </authorList>
    </citation>
    <scope>NUCLEOTIDE SEQUENCE</scope>
    <source>
        <strain evidence="3">JCM 11219</strain>
    </source>
</reference>
<dbReference type="AlphaFoldDB" id="A0A830E3X3"/>
<sequence>MVQYIPRKQVLDKLYEKVAAREPILGAGAGIGIIAKMAELAGIDFIVIYNSGRFRMAGFGSLAGLMPYGDAHQILLDLAQEVLSVVDHTPVLAGVTGTHPFYQGYRMKKFLEVLKDMGFSGVQNFPTVGLIDKNSLFRRNLEESGMGYDKEVVATRMAHELDMVTTPYVFDEEDTIEMIKAGADVVVIHLGLTAKGTIGARTTLSLQDGVRITQHLVDVARSQKSDIITIVHGGPVADVDDFKYVAERVKGLHGFFGATTFERLPVEKAVPEQIRAFKSIRMNPYP</sequence>
<reference evidence="3" key="2">
    <citation type="submission" date="2020-09" db="EMBL/GenBank/DDBJ databases">
        <authorList>
            <person name="Sun Q."/>
            <person name="Ohkuma M."/>
        </authorList>
    </citation>
    <scope>NUCLEOTIDE SEQUENCE</scope>
    <source>
        <strain evidence="3">JCM 11219</strain>
    </source>
</reference>
<dbReference type="Proteomes" id="UP000657075">
    <property type="component" value="Unassembled WGS sequence"/>
</dbReference>
<proteinExistence type="predicted"/>
<accession>A0A830E3X3</accession>
<evidence type="ECO:0000313" key="5">
    <source>
        <dbReference type="Proteomes" id="UP001060771"/>
    </source>
</evidence>
<dbReference type="InterPro" id="IPR015813">
    <property type="entry name" value="Pyrv/PenolPyrv_kinase-like_dom"/>
</dbReference>
<dbReference type="InterPro" id="IPR051353">
    <property type="entry name" value="Tobamovirus_resist_UPF0261"/>
</dbReference>
<dbReference type="OrthoDB" id="316309at2157"/>
<organism evidence="3 4">
    <name type="scientific">Vulcanisaeta souniana JCM 11219</name>
    <dbReference type="NCBI Taxonomy" id="1293586"/>
    <lineage>
        <taxon>Archaea</taxon>
        <taxon>Thermoproteota</taxon>
        <taxon>Thermoprotei</taxon>
        <taxon>Thermoproteales</taxon>
        <taxon>Thermoproteaceae</taxon>
        <taxon>Vulcanisaeta</taxon>
    </lineage>
</organism>
<dbReference type="Pfam" id="PF09370">
    <property type="entry name" value="PEP_hydrolase"/>
    <property type="match status" value="1"/>
</dbReference>
<dbReference type="EMBL" id="AP026830">
    <property type="protein sequence ID" value="BDR91055.1"/>
    <property type="molecule type" value="Genomic_DNA"/>
</dbReference>
<dbReference type="InterPro" id="IPR013785">
    <property type="entry name" value="Aldolase_TIM"/>
</dbReference>
<keyword evidence="5" id="KW-1185">Reference proteome</keyword>
<reference evidence="5" key="3">
    <citation type="submission" date="2022-09" db="EMBL/GenBank/DDBJ databases">
        <title>Complete genome sequence of Vulcanisaeta souniana.</title>
        <authorList>
            <person name="Kato S."/>
            <person name="Itoh T."/>
            <person name="Ohkuma M."/>
        </authorList>
    </citation>
    <scope>NUCLEOTIDE SEQUENCE [LARGE SCALE GENOMIC DNA]</scope>
    <source>
        <strain evidence="5">JCM 11219</strain>
    </source>
</reference>
<dbReference type="Proteomes" id="UP001060771">
    <property type="component" value="Chromosome"/>
</dbReference>
<reference evidence="2" key="4">
    <citation type="journal article" date="2023" name="Microbiol. Resour. Announc.">
        <title>Complete Genome Sequence of Vulcanisaeta souniana Strain IC-059, a Hyperthermophilic Archaeon Isolated from Hot Spring Water in Japan.</title>
        <authorList>
            <person name="Kato S."/>
            <person name="Itoh T."/>
            <person name="Wu L."/>
            <person name="Ma J."/>
            <person name="Ohkuma M."/>
        </authorList>
    </citation>
    <scope>NUCLEOTIDE SEQUENCE</scope>
    <source>
        <strain evidence="2">JCM 11219</strain>
    </source>
</reference>
<dbReference type="InterPro" id="IPR009215">
    <property type="entry name" value="TIM-br_IGPS-like"/>
</dbReference>
<dbReference type="PANTHER" id="PTHR31862:SF1">
    <property type="entry name" value="UPF0261 DOMAIN PROTEIN (AFU_ORTHOLOGUE AFUA_1G10120)"/>
    <property type="match status" value="1"/>
</dbReference>
<dbReference type="EMBL" id="BMNM01000006">
    <property type="protein sequence ID" value="GGI80479.1"/>
    <property type="molecule type" value="Genomic_DNA"/>
</dbReference>
<dbReference type="PANTHER" id="PTHR31862">
    <property type="entry name" value="UPF0261 DOMAIN PROTEIN (AFU_ORTHOLOGUE AFUA_1G10120)"/>
    <property type="match status" value="1"/>
</dbReference>
<dbReference type="RefSeq" id="WP_188603520.1">
    <property type="nucleotide sequence ID" value="NZ_AP026830.1"/>
</dbReference>
<protein>
    <recommendedName>
        <fullName evidence="1">TIM-barrel domain-containing protein</fullName>
    </recommendedName>
</protein>
<gene>
    <name evidence="3" type="ORF">GCM10007112_16620</name>
    <name evidence="2" type="ORF">Vsou_01480</name>
</gene>
<dbReference type="GeneID" id="76205701"/>
<dbReference type="SUPFAM" id="SSF51621">
    <property type="entry name" value="Phosphoenolpyruvate/pyruvate domain"/>
    <property type="match status" value="1"/>
</dbReference>
<evidence type="ECO:0000313" key="3">
    <source>
        <dbReference type="EMBL" id="GGI80479.1"/>
    </source>
</evidence>
<feature type="domain" description="TIM-barrel" evidence="1">
    <location>
        <begin position="9"/>
        <end position="280"/>
    </location>
</feature>
<evidence type="ECO:0000313" key="4">
    <source>
        <dbReference type="Proteomes" id="UP000657075"/>
    </source>
</evidence>
<dbReference type="Gene3D" id="3.20.20.70">
    <property type="entry name" value="Aldolase class I"/>
    <property type="match status" value="1"/>
</dbReference>
<dbReference type="Gene3D" id="1.20.5.460">
    <property type="entry name" value="Single helix bin"/>
    <property type="match status" value="1"/>
</dbReference>
<evidence type="ECO:0000259" key="1">
    <source>
        <dbReference type="Pfam" id="PF09370"/>
    </source>
</evidence>
<dbReference type="GO" id="GO:0003824">
    <property type="term" value="F:catalytic activity"/>
    <property type="evidence" value="ECO:0007669"/>
    <property type="project" value="InterPro"/>
</dbReference>
<name>A0A830E3X3_9CREN</name>
<dbReference type="PIRSF" id="PIRSF034452">
    <property type="entry name" value="TIM-br_sig_trnsd"/>
    <property type="match status" value="1"/>
</dbReference>
<evidence type="ECO:0000313" key="2">
    <source>
        <dbReference type="EMBL" id="BDR91055.1"/>
    </source>
</evidence>